<dbReference type="eggNOG" id="COG3673">
    <property type="taxonomic scope" value="Bacteria"/>
</dbReference>
<dbReference type="AlphaFoldDB" id="D8JSN5"/>
<gene>
    <name evidence="2" type="ordered locus">Hden_2533</name>
</gene>
<dbReference type="PANTHER" id="PTHR33840">
    <property type="match status" value="1"/>
</dbReference>
<protein>
    <recommendedName>
        <fullName evidence="1">T6SS Phospholipase effector Tle1-like catalytic domain-containing protein</fullName>
    </recommendedName>
</protein>
<dbReference type="PANTHER" id="PTHR33840:SF1">
    <property type="entry name" value="TLE1 PHOSPHOLIPASE DOMAIN-CONTAINING PROTEIN"/>
    <property type="match status" value="1"/>
</dbReference>
<dbReference type="RefSeq" id="WP_013216488.1">
    <property type="nucleotide sequence ID" value="NC_014313.1"/>
</dbReference>
<evidence type="ECO:0000313" key="2">
    <source>
        <dbReference type="EMBL" id="ADJ24329.1"/>
    </source>
</evidence>
<dbReference type="Pfam" id="PF09994">
    <property type="entry name" value="T6SS_Tle1-like_cat"/>
    <property type="match status" value="1"/>
</dbReference>
<name>D8JSN5_HYPDA</name>
<dbReference type="OrthoDB" id="4378831at2"/>
<dbReference type="Proteomes" id="UP000002033">
    <property type="component" value="Chromosome"/>
</dbReference>
<dbReference type="HOGENOM" id="CLU_005049_6_1_5"/>
<keyword evidence="3" id="KW-1185">Reference proteome</keyword>
<reference evidence="3" key="1">
    <citation type="journal article" date="2011" name="J. Bacteriol.">
        <title>Genome sequences of eight morphologically diverse alphaproteobacteria.</title>
        <authorList>
            <consortium name="US DOE Joint Genome Institute"/>
            <person name="Brown P.J."/>
            <person name="Kysela D.T."/>
            <person name="Buechlein A."/>
            <person name="Hemmerich C."/>
            <person name="Brun Y.V."/>
        </authorList>
    </citation>
    <scope>NUCLEOTIDE SEQUENCE [LARGE SCALE GENOMIC DNA]</scope>
    <source>
        <strain evidence="3">ATCC 51888 / DSM 1869 / NCIB 11706 / TK 0415</strain>
    </source>
</reference>
<evidence type="ECO:0000313" key="3">
    <source>
        <dbReference type="Proteomes" id="UP000002033"/>
    </source>
</evidence>
<dbReference type="KEGG" id="hdn:Hden_2533"/>
<proteinExistence type="predicted"/>
<sequence length="391" mass="43747">MKRLVCSLDGTWNEGGGPSPQTNVAKLHNAILPRDRKGVRQLVRYIAGIATTENLRFAFLRGAIGIEVGARIKLAYQFLRDVYEPGDEIYLFGFSRGAFEARSLASFVTLFGIAPAQSDFSFDEAWKLYRQSEHKRDVDTLARLSAVCHYPVRIRCVGVWDTVGNIGNPFSGASRISRRLAYHDMRLHDTIDVALHGLSIDETRGPFRPTFFTLPEGATLAAHQHVEQTWFSGTHSDIGGGWPESELSDIALLWMAERVSALTGLAIDMRQLKRSTKPDPLGLQHHSASGWVYAFSRLVPYMRLVGQDLRAIAKGRRRWFRTWRTSKLAPELVSLNETIHKSALARFGQTVRESRGSTVKEIYYRPPSLLSAVAFSADDEVKDRNASANVA</sequence>
<organism evidence="2 3">
    <name type="scientific">Hyphomicrobium denitrificans (strain ATCC 51888 / DSM 1869 / NCIMB 11706 / TK 0415)</name>
    <dbReference type="NCBI Taxonomy" id="582899"/>
    <lineage>
        <taxon>Bacteria</taxon>
        <taxon>Pseudomonadati</taxon>
        <taxon>Pseudomonadota</taxon>
        <taxon>Alphaproteobacteria</taxon>
        <taxon>Hyphomicrobiales</taxon>
        <taxon>Hyphomicrobiaceae</taxon>
        <taxon>Hyphomicrobium</taxon>
    </lineage>
</organism>
<feature type="domain" description="T6SS Phospholipase effector Tle1-like catalytic" evidence="1">
    <location>
        <begin position="2"/>
        <end position="257"/>
    </location>
</feature>
<evidence type="ECO:0000259" key="1">
    <source>
        <dbReference type="Pfam" id="PF09994"/>
    </source>
</evidence>
<dbReference type="EMBL" id="CP002083">
    <property type="protein sequence ID" value="ADJ24329.1"/>
    <property type="molecule type" value="Genomic_DNA"/>
</dbReference>
<dbReference type="STRING" id="582899.Hden_2533"/>
<accession>D8JSN5</accession>
<dbReference type="InterPro" id="IPR018712">
    <property type="entry name" value="Tle1-like_cat"/>
</dbReference>